<dbReference type="PANTHER" id="PTHR10809">
    <property type="entry name" value="VESICLE-ASSOCIATED MEMBRANE PROTEIN-ASSOCIATED PROTEIN"/>
    <property type="match status" value="1"/>
</dbReference>
<evidence type="ECO:0000256" key="6">
    <source>
        <dbReference type="RuleBase" id="RU003425"/>
    </source>
</evidence>
<evidence type="ECO:0000256" key="1">
    <source>
        <dbReference type="ARBA" id="ARBA00004211"/>
    </source>
</evidence>
<dbReference type="Proteomes" id="UP000887563">
    <property type="component" value="Unplaced"/>
</dbReference>
<dbReference type="PROSITE" id="PS50202">
    <property type="entry name" value="MSP"/>
    <property type="match status" value="1"/>
</dbReference>
<keyword evidence="4" id="KW-1133">Transmembrane helix</keyword>
<dbReference type="GO" id="GO:0090158">
    <property type="term" value="P:endoplasmic reticulum membrane organization"/>
    <property type="evidence" value="ECO:0007669"/>
    <property type="project" value="TreeGrafter"/>
</dbReference>
<dbReference type="GO" id="GO:0005789">
    <property type="term" value="C:endoplasmic reticulum membrane"/>
    <property type="evidence" value="ECO:0007669"/>
    <property type="project" value="InterPro"/>
</dbReference>
<dbReference type="GO" id="GO:0061817">
    <property type="term" value="P:endoplasmic reticulum-plasma membrane tethering"/>
    <property type="evidence" value="ECO:0007669"/>
    <property type="project" value="TreeGrafter"/>
</dbReference>
<sequence length="424" mass="47863">MVFRYFVLSRQRSLYFEMYMVGWQTTWYKLGHVTGVQLIVKNKNLDEIYFKVKSTASKFYSVRPSSGTIKPHGQVKVIIQPHDDSAKSLDVIEESNHRFMIQSAFVDNKSPKTADEFWQSFDKGKVPVTTCKLHVRVKRLEANVISSTEATNGGTSHSQHRQGLEDQAEAFAKAHFHVQNTRAKEHVKDVEAVVRKEDQEKKTINGNLSNIPSIPLVRDIVENIGLVTNTVEEVQNGVKGDDMKDGKIDDASELEKVIGKDEEGNIIKDKFKNLNGAANAVANAEVMVENNEEIQKLSNLNFGPSNGDCTEEMRVQMESPLPNNQPSHFTIANTSTNENKIDNLSSTMFKQQKPLFNSSQFCYYPMPFVEPAFQSGAESGNGYYGRYIGSVLDKMPKKFAITMKREIAELIAKYEQKVAEEENE</sequence>
<dbReference type="PANTHER" id="PTHR10809:SF6">
    <property type="entry name" value="AT11025P-RELATED"/>
    <property type="match status" value="1"/>
</dbReference>
<reference evidence="9" key="1">
    <citation type="submission" date="2022-11" db="UniProtKB">
        <authorList>
            <consortium name="WormBaseParasite"/>
        </authorList>
    </citation>
    <scope>IDENTIFICATION</scope>
</reference>
<dbReference type="InterPro" id="IPR013783">
    <property type="entry name" value="Ig-like_fold"/>
</dbReference>
<name>A0A914MCS6_MELIC</name>
<dbReference type="GO" id="GO:0005886">
    <property type="term" value="C:plasma membrane"/>
    <property type="evidence" value="ECO:0007669"/>
    <property type="project" value="TreeGrafter"/>
</dbReference>
<comment type="function">
    <text evidence="6">Central component in molecular interactions underlying sperm crawling. Forms an extensive filament system that extends from sperm villipoda, along the leading edge of the pseudopod.</text>
</comment>
<keyword evidence="5" id="KW-0472">Membrane</keyword>
<dbReference type="SUPFAM" id="SSF49354">
    <property type="entry name" value="PapD-like"/>
    <property type="match status" value="1"/>
</dbReference>
<dbReference type="InterPro" id="IPR000535">
    <property type="entry name" value="MSP_dom"/>
</dbReference>
<dbReference type="Gene3D" id="2.60.40.10">
    <property type="entry name" value="Immunoglobulins"/>
    <property type="match status" value="1"/>
</dbReference>
<feature type="domain" description="MSP" evidence="7">
    <location>
        <begin position="5"/>
        <end position="136"/>
    </location>
</feature>
<keyword evidence="6" id="KW-0206">Cytoskeleton</keyword>
<evidence type="ECO:0000256" key="5">
    <source>
        <dbReference type="ARBA" id="ARBA00023136"/>
    </source>
</evidence>
<keyword evidence="8" id="KW-1185">Reference proteome</keyword>
<dbReference type="AlphaFoldDB" id="A0A914MCS6"/>
<evidence type="ECO:0000256" key="4">
    <source>
        <dbReference type="ARBA" id="ARBA00022989"/>
    </source>
</evidence>
<evidence type="ECO:0000256" key="3">
    <source>
        <dbReference type="ARBA" id="ARBA00022692"/>
    </source>
</evidence>
<evidence type="ECO:0000313" key="8">
    <source>
        <dbReference type="Proteomes" id="UP000887563"/>
    </source>
</evidence>
<protein>
    <recommendedName>
        <fullName evidence="6">Major sperm protein</fullName>
    </recommendedName>
</protein>
<dbReference type="Pfam" id="PF00635">
    <property type="entry name" value="Motile_Sperm"/>
    <property type="match status" value="1"/>
</dbReference>
<comment type="similarity">
    <text evidence="2">Belongs to the VAMP-associated protein (VAP) (TC 9.B.17) family.</text>
</comment>
<evidence type="ECO:0000313" key="9">
    <source>
        <dbReference type="WBParaSite" id="Minc3s01654g25371"/>
    </source>
</evidence>
<organism evidence="8 9">
    <name type="scientific">Meloidogyne incognita</name>
    <name type="common">Southern root-knot nematode worm</name>
    <name type="synonym">Oxyuris incognita</name>
    <dbReference type="NCBI Taxonomy" id="6306"/>
    <lineage>
        <taxon>Eukaryota</taxon>
        <taxon>Metazoa</taxon>
        <taxon>Ecdysozoa</taxon>
        <taxon>Nematoda</taxon>
        <taxon>Chromadorea</taxon>
        <taxon>Rhabditida</taxon>
        <taxon>Tylenchina</taxon>
        <taxon>Tylenchomorpha</taxon>
        <taxon>Tylenchoidea</taxon>
        <taxon>Meloidogynidae</taxon>
        <taxon>Meloidogyninae</taxon>
        <taxon>Meloidogyne</taxon>
        <taxon>Meloidogyne incognita group</taxon>
    </lineage>
</organism>
<keyword evidence="6" id="KW-0963">Cytoplasm</keyword>
<dbReference type="InterPro" id="IPR008962">
    <property type="entry name" value="PapD-like_sf"/>
</dbReference>
<proteinExistence type="inferred from homology"/>
<comment type="subcellular location">
    <subcellularLocation>
        <location evidence="1">Membrane</location>
        <topology evidence="1">Single-pass type IV membrane protein</topology>
    </subcellularLocation>
</comment>
<evidence type="ECO:0000256" key="2">
    <source>
        <dbReference type="ARBA" id="ARBA00008932"/>
    </source>
</evidence>
<dbReference type="InterPro" id="IPR016763">
    <property type="entry name" value="VAP"/>
</dbReference>
<accession>A0A914MCS6</accession>
<keyword evidence="3" id="KW-0812">Transmembrane</keyword>
<evidence type="ECO:0000259" key="7">
    <source>
        <dbReference type="PROSITE" id="PS50202"/>
    </source>
</evidence>
<dbReference type="WBParaSite" id="Minc3s01654g25371">
    <property type="protein sequence ID" value="Minc3s01654g25371"/>
    <property type="gene ID" value="Minc3s01654g25371"/>
</dbReference>